<reference evidence="1" key="1">
    <citation type="submission" date="2023-03" db="EMBL/GenBank/DDBJ databases">
        <authorList>
            <person name="Steffen K."/>
            <person name="Cardenas P."/>
        </authorList>
    </citation>
    <scope>NUCLEOTIDE SEQUENCE</scope>
</reference>
<dbReference type="AlphaFoldDB" id="A0AA35T1T1"/>
<keyword evidence="2" id="KW-1185">Reference proteome</keyword>
<proteinExistence type="predicted"/>
<protein>
    <submittedName>
        <fullName evidence="1">Uncharacterized protein</fullName>
    </submittedName>
</protein>
<sequence length="237" mass="26229">MAVAAETCDQFLRQGRELLAQGNFVAASAAGWRAAVLALEEYVDGNMPETESNAETEFKAAARILVKDHRAHVNVAEWVVSAITLSENVEDDWLDRDGIDRRLDDMQRLVLLVKDVADPPQTADHILSRSRECLENGSLAVASEKGWEAVTRAAKSYAEETGHDHIRSNYLDQVTPLLVREPGGEPAGPWSLEVLNLLENTDPKRKSLDAFWVQQDLDAAARLISLISELMQSKQIA</sequence>
<evidence type="ECO:0000313" key="2">
    <source>
        <dbReference type="Proteomes" id="UP001174909"/>
    </source>
</evidence>
<comment type="caution">
    <text evidence="1">The sequence shown here is derived from an EMBL/GenBank/DDBJ whole genome shotgun (WGS) entry which is preliminary data.</text>
</comment>
<evidence type="ECO:0000313" key="1">
    <source>
        <dbReference type="EMBL" id="CAI8039898.1"/>
    </source>
</evidence>
<dbReference type="Gene3D" id="1.20.120.330">
    <property type="entry name" value="Nucleotidyltransferases domain 2"/>
    <property type="match status" value="2"/>
</dbReference>
<gene>
    <name evidence="1" type="ORF">GBAR_LOCUS22245</name>
</gene>
<accession>A0AA35T1T1</accession>
<dbReference type="Proteomes" id="UP001174909">
    <property type="component" value="Unassembled WGS sequence"/>
</dbReference>
<name>A0AA35T1T1_GEOBA</name>
<organism evidence="1 2">
    <name type="scientific">Geodia barretti</name>
    <name type="common">Barrett's horny sponge</name>
    <dbReference type="NCBI Taxonomy" id="519541"/>
    <lineage>
        <taxon>Eukaryota</taxon>
        <taxon>Metazoa</taxon>
        <taxon>Porifera</taxon>
        <taxon>Demospongiae</taxon>
        <taxon>Heteroscleromorpha</taxon>
        <taxon>Tetractinellida</taxon>
        <taxon>Astrophorina</taxon>
        <taxon>Geodiidae</taxon>
        <taxon>Geodia</taxon>
    </lineage>
</organism>
<dbReference type="EMBL" id="CASHTH010003070">
    <property type="protein sequence ID" value="CAI8039898.1"/>
    <property type="molecule type" value="Genomic_DNA"/>
</dbReference>